<gene>
    <name evidence="3" type="ORF">ACFO4N_09405</name>
</gene>
<dbReference type="Pfam" id="PF01047">
    <property type="entry name" value="MarR"/>
    <property type="match status" value="1"/>
</dbReference>
<protein>
    <submittedName>
        <fullName evidence="3">MarR family winged helix-turn-helix transcriptional regulator</fullName>
    </submittedName>
</protein>
<evidence type="ECO:0000259" key="2">
    <source>
        <dbReference type="SMART" id="SM00347"/>
    </source>
</evidence>
<dbReference type="InterPro" id="IPR036390">
    <property type="entry name" value="WH_DNA-bd_sf"/>
</dbReference>
<dbReference type="PANTHER" id="PTHR33164:SF106">
    <property type="entry name" value="TRANSCRIPTIONAL REGULATORY PROTEIN"/>
    <property type="match status" value="1"/>
</dbReference>
<dbReference type="SUPFAM" id="SSF46785">
    <property type="entry name" value="Winged helix' DNA-binding domain"/>
    <property type="match status" value="1"/>
</dbReference>
<dbReference type="Proteomes" id="UP001596022">
    <property type="component" value="Unassembled WGS sequence"/>
</dbReference>
<dbReference type="InterPro" id="IPR039422">
    <property type="entry name" value="MarR/SlyA-like"/>
</dbReference>
<dbReference type="EMBL" id="JBHSFW010000004">
    <property type="protein sequence ID" value="MFC4618943.1"/>
    <property type="molecule type" value="Genomic_DNA"/>
</dbReference>
<feature type="domain" description="HTH marR-type" evidence="2">
    <location>
        <begin position="24"/>
        <end position="123"/>
    </location>
</feature>
<dbReference type="InterPro" id="IPR036388">
    <property type="entry name" value="WH-like_DNA-bd_sf"/>
</dbReference>
<dbReference type="SMART" id="SM00347">
    <property type="entry name" value="HTH_MARR"/>
    <property type="match status" value="1"/>
</dbReference>
<comment type="caution">
    <text evidence="3">The sequence shown here is derived from an EMBL/GenBank/DDBJ whole genome shotgun (WGS) entry which is preliminary data.</text>
</comment>
<evidence type="ECO:0000256" key="1">
    <source>
        <dbReference type="ARBA" id="ARBA00023125"/>
    </source>
</evidence>
<evidence type="ECO:0000313" key="4">
    <source>
        <dbReference type="Proteomes" id="UP001596022"/>
    </source>
</evidence>
<dbReference type="RefSeq" id="WP_376846043.1">
    <property type="nucleotide sequence ID" value="NZ_JBHSFW010000004.1"/>
</dbReference>
<accession>A0ABV9GLV9</accession>
<evidence type="ECO:0000313" key="3">
    <source>
        <dbReference type="EMBL" id="MFC4618943.1"/>
    </source>
</evidence>
<name>A0ABV9GLV9_9BACL</name>
<dbReference type="Gene3D" id="1.10.10.10">
    <property type="entry name" value="Winged helix-like DNA-binding domain superfamily/Winged helix DNA-binding domain"/>
    <property type="match status" value="1"/>
</dbReference>
<dbReference type="InterPro" id="IPR000835">
    <property type="entry name" value="HTH_MarR-typ"/>
</dbReference>
<keyword evidence="4" id="KW-1185">Reference proteome</keyword>
<dbReference type="PANTHER" id="PTHR33164">
    <property type="entry name" value="TRANSCRIPTIONAL REGULATOR, MARR FAMILY"/>
    <property type="match status" value="1"/>
</dbReference>
<sequence length="155" mass="17384">MSSKFVNNQLGQQFSLALIMFHQSIADKVGLNLTDYKVLGIIGDGVTAGKIAEITGLSSGMVTTVVDRLEKKNYVYRDKDAHDRRKVIIKLNSDKVASELAPLFHSFGQVMGTLFSKYNDEELALLEDFMCNSIDIFQKETIKMRNNSRVTDSLK</sequence>
<reference evidence="4" key="1">
    <citation type="journal article" date="2019" name="Int. J. Syst. Evol. Microbiol.">
        <title>The Global Catalogue of Microorganisms (GCM) 10K type strain sequencing project: providing services to taxonomists for standard genome sequencing and annotation.</title>
        <authorList>
            <consortium name="The Broad Institute Genomics Platform"/>
            <consortium name="The Broad Institute Genome Sequencing Center for Infectious Disease"/>
            <person name="Wu L."/>
            <person name="Ma J."/>
        </authorList>
    </citation>
    <scope>NUCLEOTIDE SEQUENCE [LARGE SCALE GENOMIC DNA]</scope>
    <source>
        <strain evidence="4">CGMCC 1.16306</strain>
    </source>
</reference>
<keyword evidence="1" id="KW-0238">DNA-binding</keyword>
<proteinExistence type="predicted"/>
<organism evidence="3 4">
    <name type="scientific">Camelliibacillus cellulosilyticus</name>
    <dbReference type="NCBI Taxonomy" id="2174486"/>
    <lineage>
        <taxon>Bacteria</taxon>
        <taxon>Bacillati</taxon>
        <taxon>Bacillota</taxon>
        <taxon>Bacilli</taxon>
        <taxon>Bacillales</taxon>
        <taxon>Sporolactobacillaceae</taxon>
        <taxon>Camelliibacillus</taxon>
    </lineage>
</organism>